<dbReference type="GO" id="GO:0016779">
    <property type="term" value="F:nucleotidyltransferase activity"/>
    <property type="evidence" value="ECO:0007669"/>
    <property type="project" value="InterPro"/>
</dbReference>
<dbReference type="AlphaFoldDB" id="A0A0N0U7U4"/>
<dbReference type="PATRIC" id="fig|271.14.peg.419"/>
<organism evidence="2 3">
    <name type="scientific">Thermus aquaticus</name>
    <dbReference type="NCBI Taxonomy" id="271"/>
    <lineage>
        <taxon>Bacteria</taxon>
        <taxon>Thermotogati</taxon>
        <taxon>Deinococcota</taxon>
        <taxon>Deinococci</taxon>
        <taxon>Thermales</taxon>
        <taxon>Thermaceae</taxon>
        <taxon>Thermus</taxon>
    </lineage>
</organism>
<accession>A0A0N0U7U4</accession>
<dbReference type="InterPro" id="IPR002934">
    <property type="entry name" value="Polymerase_NTP_transf_dom"/>
</dbReference>
<dbReference type="Pfam" id="PF01909">
    <property type="entry name" value="NTP_transf_2"/>
    <property type="match status" value="1"/>
</dbReference>
<keyword evidence="2" id="KW-0808">Transferase</keyword>
<feature type="domain" description="Polymerase nucleotidyl transferase" evidence="1">
    <location>
        <begin position="26"/>
        <end position="65"/>
    </location>
</feature>
<reference evidence="2 3" key="1">
    <citation type="submission" date="2015-07" db="EMBL/GenBank/DDBJ databases">
        <authorList>
            <person name="Noorani M."/>
        </authorList>
    </citation>
    <scope>NUCLEOTIDE SEQUENCE [LARGE SCALE GENOMIC DNA]</scope>
    <source>
        <strain evidence="3">ATCC 25104 / DSM 625 / JCM 10724 / NBRC 103206 / NCIMB 11243 / YT-1</strain>
    </source>
</reference>
<dbReference type="Gene3D" id="3.30.460.10">
    <property type="entry name" value="Beta Polymerase, domain 2"/>
    <property type="match status" value="1"/>
</dbReference>
<dbReference type="InterPro" id="IPR043519">
    <property type="entry name" value="NT_sf"/>
</dbReference>
<sequence length="109" mass="12283">MLSEALRRRQAEWEALLEEARAYAHRVREALGEARVYLFGSVARGEFNLESDIDLLVVSPHLPQDPLEGLALLHRLGGGRVEPRGLLPEEFARLEAKGALWWLEGAKEL</sequence>
<evidence type="ECO:0000313" key="2">
    <source>
        <dbReference type="EMBL" id="KOX89176.1"/>
    </source>
</evidence>
<name>A0A0N0U7U4_THEAQ</name>
<evidence type="ECO:0000313" key="3">
    <source>
        <dbReference type="Proteomes" id="UP000037685"/>
    </source>
</evidence>
<dbReference type="CDD" id="cd05403">
    <property type="entry name" value="NT_KNTase_like"/>
    <property type="match status" value="1"/>
</dbReference>
<proteinExistence type="predicted"/>
<comment type="caution">
    <text evidence="2">The sequence shown here is derived from an EMBL/GenBank/DDBJ whole genome shotgun (WGS) entry which is preliminary data.</text>
</comment>
<dbReference type="Proteomes" id="UP000037685">
    <property type="component" value="Unassembled WGS sequence"/>
</dbReference>
<protein>
    <submittedName>
        <fullName evidence="2">Nucleotidyltransferase domain protein</fullName>
    </submittedName>
</protein>
<evidence type="ECO:0000259" key="1">
    <source>
        <dbReference type="Pfam" id="PF01909"/>
    </source>
</evidence>
<dbReference type="PANTHER" id="PTHR37030:SF1">
    <property type="entry name" value="NUCLEOTIDYLTRANSFERASE"/>
    <property type="match status" value="1"/>
</dbReference>
<dbReference type="SUPFAM" id="SSF81301">
    <property type="entry name" value="Nucleotidyltransferase"/>
    <property type="match status" value="1"/>
</dbReference>
<gene>
    <name evidence="2" type="ORF">BVI061214_00330</name>
</gene>
<dbReference type="PANTHER" id="PTHR37030">
    <property type="entry name" value="NUCLEOTIDYLTRANSFERASE"/>
    <property type="match status" value="1"/>
</dbReference>
<dbReference type="EMBL" id="LHCI01000106">
    <property type="protein sequence ID" value="KOX89176.1"/>
    <property type="molecule type" value="Genomic_DNA"/>
</dbReference>
<dbReference type="RefSeq" id="WP_053767070.1">
    <property type="nucleotide sequence ID" value="NZ_LHCI01000106.1"/>
</dbReference>